<dbReference type="RefSeq" id="WP_191751096.1">
    <property type="nucleotide sequence ID" value="NZ_JACSQZ010000075.1"/>
</dbReference>
<dbReference type="EMBL" id="JACSQZ010000075">
    <property type="protein sequence ID" value="MBD7916352.1"/>
    <property type="molecule type" value="Genomic_DNA"/>
</dbReference>
<accession>A0ABR8Q7F0</accession>
<protein>
    <submittedName>
        <fullName evidence="2">GNAT family N-acetyltransferase</fullName>
    </submittedName>
</protein>
<evidence type="ECO:0000313" key="2">
    <source>
        <dbReference type="EMBL" id="MBD7916352.1"/>
    </source>
</evidence>
<organism evidence="2 3">
    <name type="scientific">Clostridium gallinarum</name>
    <dbReference type="NCBI Taxonomy" id="2762246"/>
    <lineage>
        <taxon>Bacteria</taxon>
        <taxon>Bacillati</taxon>
        <taxon>Bacillota</taxon>
        <taxon>Clostridia</taxon>
        <taxon>Eubacteriales</taxon>
        <taxon>Clostridiaceae</taxon>
        <taxon>Clostridium</taxon>
    </lineage>
</organism>
<evidence type="ECO:0000313" key="3">
    <source>
        <dbReference type="Proteomes" id="UP000640335"/>
    </source>
</evidence>
<dbReference type="PANTHER" id="PTHR43415:SF3">
    <property type="entry name" value="GNAT-FAMILY ACETYLTRANSFERASE"/>
    <property type="match status" value="1"/>
</dbReference>
<dbReference type="InterPro" id="IPR000182">
    <property type="entry name" value="GNAT_dom"/>
</dbReference>
<feature type="domain" description="N-acetyltransferase" evidence="1">
    <location>
        <begin position="7"/>
        <end position="168"/>
    </location>
</feature>
<comment type="caution">
    <text evidence="2">The sequence shown here is derived from an EMBL/GenBank/DDBJ whole genome shotgun (WGS) entry which is preliminary data.</text>
</comment>
<dbReference type="Proteomes" id="UP000640335">
    <property type="component" value="Unassembled WGS sequence"/>
</dbReference>
<dbReference type="PROSITE" id="PS51186">
    <property type="entry name" value="GNAT"/>
    <property type="match status" value="1"/>
</dbReference>
<keyword evidence="3" id="KW-1185">Reference proteome</keyword>
<gene>
    <name evidence="2" type="ORF">H9660_14485</name>
</gene>
<dbReference type="InterPro" id="IPR016181">
    <property type="entry name" value="Acyl_CoA_acyltransferase"/>
</dbReference>
<dbReference type="Gene3D" id="3.40.630.30">
    <property type="match status" value="1"/>
</dbReference>
<proteinExistence type="predicted"/>
<dbReference type="Pfam" id="PF13302">
    <property type="entry name" value="Acetyltransf_3"/>
    <property type="match status" value="1"/>
</dbReference>
<reference evidence="2 3" key="1">
    <citation type="submission" date="2020-08" db="EMBL/GenBank/DDBJ databases">
        <title>A Genomic Blueprint of the Chicken Gut Microbiome.</title>
        <authorList>
            <person name="Gilroy R."/>
            <person name="Ravi A."/>
            <person name="Getino M."/>
            <person name="Pursley I."/>
            <person name="Horton D.L."/>
            <person name="Alikhan N.-F."/>
            <person name="Baker D."/>
            <person name="Gharbi K."/>
            <person name="Hall N."/>
            <person name="Watson M."/>
            <person name="Adriaenssens E.M."/>
            <person name="Foster-Nyarko E."/>
            <person name="Jarju S."/>
            <person name="Secka A."/>
            <person name="Antonio M."/>
            <person name="Oren A."/>
            <person name="Chaudhuri R."/>
            <person name="La Ragione R.M."/>
            <person name="Hildebrand F."/>
            <person name="Pallen M.J."/>
        </authorList>
    </citation>
    <scope>NUCLEOTIDE SEQUENCE [LARGE SCALE GENOMIC DNA]</scope>
    <source>
        <strain evidence="2 3">Sa3CUN1</strain>
    </source>
</reference>
<dbReference type="PANTHER" id="PTHR43415">
    <property type="entry name" value="SPERMIDINE N(1)-ACETYLTRANSFERASE"/>
    <property type="match status" value="1"/>
</dbReference>
<dbReference type="SUPFAM" id="SSF55729">
    <property type="entry name" value="Acyl-CoA N-acyltransferases (Nat)"/>
    <property type="match status" value="1"/>
</dbReference>
<name>A0ABR8Q7F0_9CLOT</name>
<evidence type="ECO:0000259" key="1">
    <source>
        <dbReference type="PROSITE" id="PS51186"/>
    </source>
</evidence>
<sequence>MLYGEKVYMREPVREDIEELYDTCADEDVLKYNGLSTGVMTKEYINSQFRHLTKPNKKELVIVTNSSDLIGYVYYKENSYTRDVYSIGITIGKKFWNKGYGFDSIRTLCSYLFNSKKAHKIELEVVCQNKRAINCYRKCGFKDEGIRRSKYYYDGEYLDTLVMGLLREEFI</sequence>